<comment type="caution">
    <text evidence="3">The sequence shown here is derived from an EMBL/GenBank/DDBJ whole genome shotgun (WGS) entry which is preliminary data.</text>
</comment>
<evidence type="ECO:0000259" key="2">
    <source>
        <dbReference type="Pfam" id="PF12697"/>
    </source>
</evidence>
<dbReference type="PANTHER" id="PTHR43798">
    <property type="entry name" value="MONOACYLGLYCEROL LIPASE"/>
    <property type="match status" value="1"/>
</dbReference>
<evidence type="ECO:0000313" key="3">
    <source>
        <dbReference type="EMBL" id="MBW6391552.1"/>
    </source>
</evidence>
<dbReference type="InterPro" id="IPR050266">
    <property type="entry name" value="AB_hydrolase_sf"/>
</dbReference>
<dbReference type="EMBL" id="JAHYCA010000003">
    <property type="protein sequence ID" value="MBW6391552.1"/>
    <property type="molecule type" value="Genomic_DNA"/>
</dbReference>
<keyword evidence="1 3" id="KW-0378">Hydrolase</keyword>
<protein>
    <submittedName>
        <fullName evidence="3">Alpha/beta fold hydrolase</fullName>
    </submittedName>
</protein>
<accession>A0ABS6ZNB8</accession>
<dbReference type="SUPFAM" id="SSF53474">
    <property type="entry name" value="alpha/beta-Hydrolases"/>
    <property type="match status" value="1"/>
</dbReference>
<sequence length="245" mass="26769">MTRLVLLSGWGIDARIWQPLAPYWPDGIRVHTPDWPGYGERIHDLLPKTLSGLADEMRNDLASDAVWVGWSLGGLLAGALLSHLPPPRALVLVGIGARFCSEDGVRPAELATFRRAFDRDPRATWQHFLRWQLQGETAPGMAHRRLLDLLGGHPGASSQTLALGLDQLASLDLGERLAMPPCPIWRLAGERDKLLGKTARQAADRILTDCGHCPMLSRPEALASHCVELAHTGYGHRPAQDGSVS</sequence>
<organism evidence="3 4">
    <name type="scientific">Billgrantia antri</name>
    <dbReference type="NCBI Taxonomy" id="2846777"/>
    <lineage>
        <taxon>Bacteria</taxon>
        <taxon>Pseudomonadati</taxon>
        <taxon>Pseudomonadota</taxon>
        <taxon>Gammaproteobacteria</taxon>
        <taxon>Oceanospirillales</taxon>
        <taxon>Halomonadaceae</taxon>
        <taxon>Billgrantia</taxon>
    </lineage>
</organism>
<keyword evidence="4" id="KW-1185">Reference proteome</keyword>
<evidence type="ECO:0000256" key="1">
    <source>
        <dbReference type="ARBA" id="ARBA00022801"/>
    </source>
</evidence>
<name>A0ABS6ZNB8_9GAMM</name>
<evidence type="ECO:0000313" key="4">
    <source>
        <dbReference type="Proteomes" id="UP000769617"/>
    </source>
</evidence>
<dbReference type="InterPro" id="IPR000073">
    <property type="entry name" value="AB_hydrolase_1"/>
</dbReference>
<reference evidence="3 4" key="1">
    <citation type="submission" date="2021-07" db="EMBL/GenBank/DDBJ databases">
        <authorList>
            <person name="So Y."/>
        </authorList>
    </citation>
    <scope>NUCLEOTIDE SEQUENCE [LARGE SCALE GENOMIC DNA]</scope>
    <source>
        <strain evidence="3 4">Y3S6</strain>
    </source>
</reference>
<dbReference type="Gene3D" id="3.40.50.1820">
    <property type="entry name" value="alpha/beta hydrolase"/>
    <property type="match status" value="1"/>
</dbReference>
<dbReference type="GO" id="GO:0016787">
    <property type="term" value="F:hydrolase activity"/>
    <property type="evidence" value="ECO:0007669"/>
    <property type="project" value="UniProtKB-KW"/>
</dbReference>
<gene>
    <name evidence="3" type="ORF">KPL81_10320</name>
</gene>
<dbReference type="Pfam" id="PF12697">
    <property type="entry name" value="Abhydrolase_6"/>
    <property type="match status" value="1"/>
</dbReference>
<feature type="domain" description="AB hydrolase-1" evidence="2">
    <location>
        <begin position="4"/>
        <end position="223"/>
    </location>
</feature>
<dbReference type="InterPro" id="IPR029058">
    <property type="entry name" value="AB_hydrolase_fold"/>
</dbReference>
<proteinExistence type="predicted"/>
<dbReference type="Proteomes" id="UP000769617">
    <property type="component" value="Unassembled WGS sequence"/>
</dbReference>
<dbReference type="RefSeq" id="WP_219791882.1">
    <property type="nucleotide sequence ID" value="NZ_JAHYCA010000003.1"/>
</dbReference>
<dbReference type="PANTHER" id="PTHR43798:SF31">
    <property type="entry name" value="AB HYDROLASE SUPERFAMILY PROTEIN YCLE"/>
    <property type="match status" value="1"/>
</dbReference>